<comment type="subcellular location">
    <subcellularLocation>
        <location evidence="1">Membrane</location>
        <topology evidence="1">Single-pass membrane protein</topology>
    </subcellularLocation>
</comment>
<evidence type="ECO:0000256" key="2">
    <source>
        <dbReference type="ARBA" id="ARBA00008164"/>
    </source>
</evidence>
<dbReference type="SUPFAM" id="SSF117892">
    <property type="entry name" value="Band 7/SPFH domain"/>
    <property type="match status" value="1"/>
</dbReference>
<dbReference type="Pfam" id="PF01145">
    <property type="entry name" value="Band_7"/>
    <property type="match status" value="1"/>
</dbReference>
<evidence type="ECO:0000259" key="3">
    <source>
        <dbReference type="SMART" id="SM00244"/>
    </source>
</evidence>
<sequence>MTILKHQRGLLFQKGDYKKVLLPGNHFIFPFQSVQILDANIAFYPGQNQNIFLQDPILKNELEIFEVKDNEIVILYEDGLFKKVLEAGNHFYWKGLHTYTSQKFNLNEIEVPNSVDKNHLAKPELSKFIYVFAIEPHEIGGLFVERNFSKLLSPGTHYFWRGTNSISISRLDLRRIQQEIGGQELMTKDKINLRINFVFHYKIINPEKILKEIKDYSEQIYIFLQLALREYVGSLTLDEILSKKEEIGTFVLEKTKTNAEHLGLEILFAGVKDIILPGEIKDILNQVLIAEKKAQANIITRREETASTRSLLNTAKLMEENQVLFELKELEYIERLSEKINQIQLIGGGHVLDQLKGLLIPKTPKEPS</sequence>
<keyword evidence="5" id="KW-1185">Reference proteome</keyword>
<dbReference type="OrthoDB" id="5501731at2"/>
<dbReference type="SMART" id="SM00244">
    <property type="entry name" value="PHB"/>
    <property type="match status" value="1"/>
</dbReference>
<accession>A0A4R9KCH2</accession>
<dbReference type="PANTHER" id="PTHR10264:SF83">
    <property type="entry name" value="BLL5629 PROTEIN"/>
    <property type="match status" value="1"/>
</dbReference>
<dbReference type="EMBL" id="RQGF01000012">
    <property type="protein sequence ID" value="TGL63741.1"/>
    <property type="molecule type" value="Genomic_DNA"/>
</dbReference>
<organism evidence="4 5">
    <name type="scientific">Leptospira sarikeiensis</name>
    <dbReference type="NCBI Taxonomy" id="2484943"/>
    <lineage>
        <taxon>Bacteria</taxon>
        <taxon>Pseudomonadati</taxon>
        <taxon>Spirochaetota</taxon>
        <taxon>Spirochaetia</taxon>
        <taxon>Leptospirales</taxon>
        <taxon>Leptospiraceae</taxon>
        <taxon>Leptospira</taxon>
    </lineage>
</organism>
<dbReference type="Gene3D" id="3.30.479.30">
    <property type="entry name" value="Band 7 domain"/>
    <property type="match status" value="1"/>
</dbReference>
<dbReference type="InterPro" id="IPR001107">
    <property type="entry name" value="Band_7"/>
</dbReference>
<evidence type="ECO:0000256" key="1">
    <source>
        <dbReference type="ARBA" id="ARBA00004167"/>
    </source>
</evidence>
<dbReference type="InterPro" id="IPR036013">
    <property type="entry name" value="Band_7/SPFH_dom_sf"/>
</dbReference>
<gene>
    <name evidence="4" type="ORF">EHQ64_04920</name>
</gene>
<dbReference type="InterPro" id="IPR043202">
    <property type="entry name" value="Band-7_stomatin-like"/>
</dbReference>
<evidence type="ECO:0000313" key="4">
    <source>
        <dbReference type="EMBL" id="TGL63741.1"/>
    </source>
</evidence>
<comment type="caution">
    <text evidence="4">The sequence shown here is derived from an EMBL/GenBank/DDBJ whole genome shotgun (WGS) entry which is preliminary data.</text>
</comment>
<dbReference type="AlphaFoldDB" id="A0A4R9KCH2"/>
<evidence type="ECO:0000313" key="5">
    <source>
        <dbReference type="Proteomes" id="UP000297762"/>
    </source>
</evidence>
<feature type="domain" description="Band 7" evidence="3">
    <location>
        <begin position="128"/>
        <end position="288"/>
    </location>
</feature>
<proteinExistence type="inferred from homology"/>
<dbReference type="PANTHER" id="PTHR10264">
    <property type="entry name" value="BAND 7 PROTEIN-RELATED"/>
    <property type="match status" value="1"/>
</dbReference>
<protein>
    <submittedName>
        <fullName evidence="4">Slipin family protein</fullName>
    </submittedName>
</protein>
<name>A0A4R9KCH2_9LEPT</name>
<reference evidence="4" key="1">
    <citation type="journal article" date="2019" name="PLoS Negl. Trop. Dis.">
        <title>Revisiting the worldwide diversity of Leptospira species in the environment.</title>
        <authorList>
            <person name="Vincent A.T."/>
            <person name="Schiettekatte O."/>
            <person name="Bourhy P."/>
            <person name="Veyrier F.J."/>
            <person name="Picardeau M."/>
        </authorList>
    </citation>
    <scope>NUCLEOTIDE SEQUENCE [LARGE SCALE GENOMIC DNA]</scope>
    <source>
        <strain evidence="4">201702455</strain>
    </source>
</reference>
<dbReference type="CDD" id="cd13438">
    <property type="entry name" value="SPFH_eoslipins_u2"/>
    <property type="match status" value="1"/>
</dbReference>
<dbReference type="Proteomes" id="UP000297762">
    <property type="component" value="Unassembled WGS sequence"/>
</dbReference>
<dbReference type="GO" id="GO:0005886">
    <property type="term" value="C:plasma membrane"/>
    <property type="evidence" value="ECO:0007669"/>
    <property type="project" value="InterPro"/>
</dbReference>
<comment type="similarity">
    <text evidence="2">Belongs to the band 7/mec-2 family.</text>
</comment>